<feature type="compositionally biased region" description="Basic residues" evidence="1">
    <location>
        <begin position="24"/>
        <end position="46"/>
    </location>
</feature>
<accession>A0A6J4UJ76</accession>
<dbReference type="EMBL" id="CADCWG010000109">
    <property type="protein sequence ID" value="CAA9550261.1"/>
    <property type="molecule type" value="Genomic_DNA"/>
</dbReference>
<evidence type="ECO:0000313" key="2">
    <source>
        <dbReference type="EMBL" id="CAA9550261.1"/>
    </source>
</evidence>
<organism evidence="2">
    <name type="scientific">uncultured Thermomicrobiales bacterium</name>
    <dbReference type="NCBI Taxonomy" id="1645740"/>
    <lineage>
        <taxon>Bacteria</taxon>
        <taxon>Pseudomonadati</taxon>
        <taxon>Thermomicrobiota</taxon>
        <taxon>Thermomicrobia</taxon>
        <taxon>Thermomicrobiales</taxon>
        <taxon>environmental samples</taxon>
    </lineage>
</organism>
<reference evidence="2" key="1">
    <citation type="submission" date="2020-02" db="EMBL/GenBank/DDBJ databases">
        <authorList>
            <person name="Meier V. D."/>
        </authorList>
    </citation>
    <scope>NUCLEOTIDE SEQUENCE</scope>
    <source>
        <strain evidence="2">AVDCRST_MAG49</strain>
    </source>
</reference>
<feature type="region of interest" description="Disordered" evidence="1">
    <location>
        <begin position="24"/>
        <end position="55"/>
    </location>
</feature>
<feature type="non-terminal residue" evidence="2">
    <location>
        <position position="73"/>
    </location>
</feature>
<name>A0A6J4UJ76_9BACT</name>
<sequence length="73" mass="8133">VVSRHVQHSARRIARLQPCPARPLRRRARGRSRAGGCRRRRTRAGTRPRSCPRDVDGACPDAVAVARPGWEAV</sequence>
<feature type="non-terminal residue" evidence="2">
    <location>
        <position position="1"/>
    </location>
</feature>
<protein>
    <submittedName>
        <fullName evidence="2">Uncharacterized protein</fullName>
    </submittedName>
</protein>
<gene>
    <name evidence="2" type="ORF">AVDCRST_MAG49-1723</name>
</gene>
<proteinExistence type="predicted"/>
<evidence type="ECO:0000256" key="1">
    <source>
        <dbReference type="SAM" id="MobiDB-lite"/>
    </source>
</evidence>
<dbReference type="AlphaFoldDB" id="A0A6J4UJ76"/>